<dbReference type="Proteomes" id="UP000191661">
    <property type="component" value="Unassembled WGS sequence"/>
</dbReference>
<dbReference type="SUPFAM" id="SSF53756">
    <property type="entry name" value="UDP-Glycosyltransferase/glycogen phosphorylase"/>
    <property type="match status" value="1"/>
</dbReference>
<dbReference type="AlphaFoldDB" id="A0A1V6N1K7"/>
<accession>A0A1V6N1K7</accession>
<name>A0A1V6N1K7_METAZ</name>
<dbReference type="OrthoDB" id="81356at2157"/>
<gene>
    <name evidence="2" type="ORF">MBBAR_12c00430</name>
</gene>
<dbReference type="Gene3D" id="3.40.50.2000">
    <property type="entry name" value="Glycogen Phosphorylase B"/>
    <property type="match status" value="2"/>
</dbReference>
<organism evidence="2 3">
    <name type="scientific">Methanobrevibacter arboriphilus JCM 13429 = DSM 1125</name>
    <dbReference type="NCBI Taxonomy" id="1300164"/>
    <lineage>
        <taxon>Archaea</taxon>
        <taxon>Methanobacteriati</taxon>
        <taxon>Methanobacteriota</taxon>
        <taxon>Methanomada group</taxon>
        <taxon>Methanobacteria</taxon>
        <taxon>Methanobacteriales</taxon>
        <taxon>Methanobacteriaceae</taxon>
        <taxon>Methanobrevibacter</taxon>
    </lineage>
</organism>
<evidence type="ECO:0000313" key="3">
    <source>
        <dbReference type="Proteomes" id="UP000191661"/>
    </source>
</evidence>
<evidence type="ECO:0000256" key="1">
    <source>
        <dbReference type="SAM" id="MobiDB-lite"/>
    </source>
</evidence>
<evidence type="ECO:0000313" key="2">
    <source>
        <dbReference type="EMBL" id="OQD58569.1"/>
    </source>
</evidence>
<dbReference type="EMBL" id="JXMW01000012">
    <property type="protein sequence ID" value="OQD58569.1"/>
    <property type="molecule type" value="Genomic_DNA"/>
</dbReference>
<proteinExistence type="predicted"/>
<sequence length="436" mass="50010">MEEITIAIACELAPAKTLIPIIKKIKKMESLGKLNWKKSKIICLTHGSGVKELLKPYCDEFYSIGKGRGSGKVKRNNFELAYLIFKDIIKAILGLRGKGIDLLITCGNAGDVRKSISAANLLKIPVIHIEQDIYNPIETIAFSNLVTVPSESYKNYLSEKYHIDSTENIQGYPMVNYIVDYVNNNYLLDNEGVKKEYDFSNFILIVLGGDLKTSDIKKLINILERINLPTLIAPYRFKKELIENMIKSNKIKVLDEFVDLLSLMKSSNLMIYGAGMGMTIEAGVLEIPSIKIAGFHKEHGSVDLANNLKIPILEIEEISDFLDEFKDNYQDKYNHENKHTHENEHDDKYKDNHEDNDKYKDNYEDKNSYDDKYEDYVLNMLKNKLPTPESEKLIKNSEFAVEDFVNIINNFNLKNPPKKSGLKAMKAIWKKRSEFR</sequence>
<protein>
    <recommendedName>
        <fullName evidence="4">UDP-N-acetylglucosamine 2-epimerase</fullName>
    </recommendedName>
</protein>
<reference evidence="2 3" key="1">
    <citation type="submission" date="2014-12" db="EMBL/GenBank/DDBJ databases">
        <title>Genome sequence of Methanobrevibacter arboriphilicus DH1, DSM1125.</title>
        <authorList>
            <person name="Poehlein A."/>
            <person name="Thauer R.K."/>
            <person name="Seedorf H."/>
            <person name="Daniel R."/>
        </authorList>
    </citation>
    <scope>NUCLEOTIDE SEQUENCE [LARGE SCALE GENOMIC DNA]</scope>
    <source>
        <strain evidence="2 3">DH1</strain>
    </source>
</reference>
<comment type="caution">
    <text evidence="2">The sequence shown here is derived from an EMBL/GenBank/DDBJ whole genome shotgun (WGS) entry which is preliminary data.</text>
</comment>
<keyword evidence="3" id="KW-1185">Reference proteome</keyword>
<evidence type="ECO:0008006" key="4">
    <source>
        <dbReference type="Google" id="ProtNLM"/>
    </source>
</evidence>
<feature type="region of interest" description="Disordered" evidence="1">
    <location>
        <begin position="335"/>
        <end position="367"/>
    </location>
</feature>
<dbReference type="RefSeq" id="WP_080460553.1">
    <property type="nucleotide sequence ID" value="NZ_JXMW01000012.1"/>
</dbReference>